<dbReference type="Proteomes" id="UP000008311">
    <property type="component" value="Unassembled WGS sequence"/>
</dbReference>
<dbReference type="EMBL" id="EQ973903">
    <property type="protein sequence ID" value="EEF39444.1"/>
    <property type="molecule type" value="Genomic_DNA"/>
</dbReference>
<organism evidence="1 2">
    <name type="scientific">Ricinus communis</name>
    <name type="common">Castor bean</name>
    <dbReference type="NCBI Taxonomy" id="3988"/>
    <lineage>
        <taxon>Eukaryota</taxon>
        <taxon>Viridiplantae</taxon>
        <taxon>Streptophyta</taxon>
        <taxon>Embryophyta</taxon>
        <taxon>Tracheophyta</taxon>
        <taxon>Spermatophyta</taxon>
        <taxon>Magnoliopsida</taxon>
        <taxon>eudicotyledons</taxon>
        <taxon>Gunneridae</taxon>
        <taxon>Pentapetalae</taxon>
        <taxon>rosids</taxon>
        <taxon>fabids</taxon>
        <taxon>Malpighiales</taxon>
        <taxon>Euphorbiaceae</taxon>
        <taxon>Acalyphoideae</taxon>
        <taxon>Acalypheae</taxon>
        <taxon>Ricinus</taxon>
    </lineage>
</organism>
<dbReference type="InParanoid" id="B9SAB4"/>
<keyword evidence="2" id="KW-1185">Reference proteome</keyword>
<evidence type="ECO:0000313" key="1">
    <source>
        <dbReference type="EMBL" id="EEF39444.1"/>
    </source>
</evidence>
<gene>
    <name evidence="1" type="ORF">RCOM_1236820</name>
</gene>
<sequence>MIIGSIAVYPWPFSCHICLNGLENLGHLYPKCPMLLGYGMLYSLGMTHDVGAIKVSV</sequence>
<evidence type="ECO:0000313" key="2">
    <source>
        <dbReference type="Proteomes" id="UP000008311"/>
    </source>
</evidence>
<reference evidence="2" key="1">
    <citation type="journal article" date="2010" name="Nat. Biotechnol.">
        <title>Draft genome sequence of the oilseed species Ricinus communis.</title>
        <authorList>
            <person name="Chan A.P."/>
            <person name="Crabtree J."/>
            <person name="Zhao Q."/>
            <person name="Lorenzi H."/>
            <person name="Orvis J."/>
            <person name="Puiu D."/>
            <person name="Melake-Berhan A."/>
            <person name="Jones K.M."/>
            <person name="Redman J."/>
            <person name="Chen G."/>
            <person name="Cahoon E.B."/>
            <person name="Gedil M."/>
            <person name="Stanke M."/>
            <person name="Haas B.J."/>
            <person name="Wortman J.R."/>
            <person name="Fraser-Liggett C.M."/>
            <person name="Ravel J."/>
            <person name="Rabinowicz P.D."/>
        </authorList>
    </citation>
    <scope>NUCLEOTIDE SEQUENCE [LARGE SCALE GENOMIC DNA]</scope>
    <source>
        <strain evidence="2">cv. Hale</strain>
    </source>
</reference>
<protein>
    <submittedName>
        <fullName evidence="1">Uncharacterized protein</fullName>
    </submittedName>
</protein>
<proteinExistence type="predicted"/>
<accession>B9SAB4</accession>
<dbReference type="AlphaFoldDB" id="B9SAB4"/>
<name>B9SAB4_RICCO</name>